<evidence type="ECO:0000259" key="2">
    <source>
        <dbReference type="PROSITE" id="PS51192"/>
    </source>
</evidence>
<dbReference type="CDD" id="cd18793">
    <property type="entry name" value="SF2_C_SNF"/>
    <property type="match status" value="1"/>
</dbReference>
<dbReference type="GO" id="GO:0004386">
    <property type="term" value="F:helicase activity"/>
    <property type="evidence" value="ECO:0007669"/>
    <property type="project" value="UniProtKB-KW"/>
</dbReference>
<evidence type="ECO:0000313" key="4">
    <source>
        <dbReference type="Proteomes" id="UP000515377"/>
    </source>
</evidence>
<dbReference type="InterPro" id="IPR000330">
    <property type="entry name" value="SNF2_N"/>
</dbReference>
<evidence type="ECO:0000256" key="1">
    <source>
        <dbReference type="ARBA" id="ARBA00022801"/>
    </source>
</evidence>
<protein>
    <submittedName>
        <fullName evidence="3">DEAD/DEAH box helicase</fullName>
    </submittedName>
</protein>
<dbReference type="InterPro" id="IPR014001">
    <property type="entry name" value="Helicase_ATP-bd"/>
</dbReference>
<dbReference type="Gene3D" id="3.40.50.10810">
    <property type="entry name" value="Tandem AAA-ATPase domain"/>
    <property type="match status" value="1"/>
</dbReference>
<dbReference type="PANTHER" id="PTHR45766">
    <property type="entry name" value="DNA ANNEALING HELICASE AND ENDONUCLEASE ZRANB3 FAMILY MEMBER"/>
    <property type="match status" value="1"/>
</dbReference>
<dbReference type="GO" id="GO:0005524">
    <property type="term" value="F:ATP binding"/>
    <property type="evidence" value="ECO:0007669"/>
    <property type="project" value="InterPro"/>
</dbReference>
<evidence type="ECO:0000313" key="3">
    <source>
        <dbReference type="EMBL" id="QNG46166.1"/>
    </source>
</evidence>
<dbReference type="GO" id="GO:0031297">
    <property type="term" value="P:replication fork processing"/>
    <property type="evidence" value="ECO:0007669"/>
    <property type="project" value="TreeGrafter"/>
</dbReference>
<dbReference type="EMBL" id="CP060122">
    <property type="protein sequence ID" value="QNG46166.1"/>
    <property type="molecule type" value="Genomic_DNA"/>
</dbReference>
<dbReference type="Gene3D" id="3.40.50.300">
    <property type="entry name" value="P-loop containing nucleotide triphosphate hydrolases"/>
    <property type="match status" value="1"/>
</dbReference>
<name>A0A9X7YCS6_SPHYA</name>
<dbReference type="AlphaFoldDB" id="A0A9X7YCS6"/>
<dbReference type="InterPro" id="IPR049730">
    <property type="entry name" value="SNF2/RAD54-like_C"/>
</dbReference>
<dbReference type="GO" id="GO:0006281">
    <property type="term" value="P:DNA repair"/>
    <property type="evidence" value="ECO:0007669"/>
    <property type="project" value="TreeGrafter"/>
</dbReference>
<feature type="domain" description="Helicase ATP-binding" evidence="2">
    <location>
        <begin position="116"/>
        <end position="269"/>
    </location>
</feature>
<dbReference type="PANTHER" id="PTHR45766:SF6">
    <property type="entry name" value="SWI_SNF-RELATED MATRIX-ASSOCIATED ACTIN-DEPENDENT REGULATOR OF CHROMATIN SUBFAMILY A-LIKE PROTEIN 1"/>
    <property type="match status" value="1"/>
</dbReference>
<keyword evidence="1" id="KW-0378">Hydrolase</keyword>
<proteinExistence type="predicted"/>
<dbReference type="PROSITE" id="PS51192">
    <property type="entry name" value="HELICASE_ATP_BIND_1"/>
    <property type="match status" value="1"/>
</dbReference>
<keyword evidence="3" id="KW-0067">ATP-binding</keyword>
<dbReference type="GO" id="GO:0016787">
    <property type="term" value="F:hydrolase activity"/>
    <property type="evidence" value="ECO:0007669"/>
    <property type="project" value="UniProtKB-KW"/>
</dbReference>
<sequence length="547" mass="61171">MKSYGQLELDRVARRWRITQLAPHVAIAFKRMFPRVPVTSTEIGISDTDEVRADLHWFMSRYPLDHDEWDELDAAVDRLAYRAAERERILLPTWKPGELLGFKEGKAAYLYQTQAAKIAVANGGMLLGDDVGLGKTISAITALLFGAPMPAAIVVQPHLAGQWKKRIEEFSSLRVHIIKGRTPYDLPEADVYIFKYSNAAGWVDIIKEGPFRSVIYDEIQELRHGRGTAKGEAATVLSNLAEFRMGLTATPVYNYGDEMHAVMEFVKPDLLGDWSEFIREWCSSGRIVSNPDGLGSYLRDTGYFLRRTEDDPTVDASMPPPNILEWEIDHDLAAVAGEQEIARQLAQTVLRGSFAEAGRAARELDMKMRQLTGIAKARAVAAYVSLLLKDSPRVLLAGWHREVYDIWRDALAPFNPVMYTGSESAAGKQRSVDAFCGGDSRVMMMSLRSGAGLDGLQYYCNDAVVGELDWSPQVHYQFFGRLRRPGQQKQMNAHYLHTNWGSDPVLLEMLGIKADQSRGINDPGIAPKPRMTDESRLKVLAQHVLAS</sequence>
<dbReference type="Proteomes" id="UP000515377">
    <property type="component" value="Chromosome"/>
</dbReference>
<keyword evidence="3" id="KW-0547">Nucleotide-binding</keyword>
<keyword evidence="3" id="KW-0347">Helicase</keyword>
<organism evidence="3 4">
    <name type="scientific">Sphingobium yanoikuyae</name>
    <name type="common">Sphingomonas yanoikuyae</name>
    <dbReference type="NCBI Taxonomy" id="13690"/>
    <lineage>
        <taxon>Bacteria</taxon>
        <taxon>Pseudomonadati</taxon>
        <taxon>Pseudomonadota</taxon>
        <taxon>Alphaproteobacteria</taxon>
        <taxon>Sphingomonadales</taxon>
        <taxon>Sphingomonadaceae</taxon>
        <taxon>Sphingobium</taxon>
    </lineage>
</organism>
<accession>A0A9X7YCS6</accession>
<dbReference type="Pfam" id="PF00176">
    <property type="entry name" value="SNF2-rel_dom"/>
    <property type="match status" value="1"/>
</dbReference>
<dbReference type="SUPFAM" id="SSF52540">
    <property type="entry name" value="P-loop containing nucleoside triphosphate hydrolases"/>
    <property type="match status" value="2"/>
</dbReference>
<dbReference type="InterPro" id="IPR038718">
    <property type="entry name" value="SNF2-like_sf"/>
</dbReference>
<dbReference type="SMART" id="SM00487">
    <property type="entry name" value="DEXDc"/>
    <property type="match status" value="1"/>
</dbReference>
<reference evidence="3 4" key="1">
    <citation type="submission" date="2020-07" db="EMBL/GenBank/DDBJ databases">
        <title>Whole genome sequence of Sphingobium yanoikuyae A3.</title>
        <authorList>
            <person name="Han S.-S."/>
        </authorList>
    </citation>
    <scope>NUCLEOTIDE SEQUENCE [LARGE SCALE GENOMIC DNA]</scope>
    <source>
        <strain evidence="3 4">A3</strain>
    </source>
</reference>
<gene>
    <name evidence="3" type="ORF">H3V42_00310</name>
</gene>
<dbReference type="InterPro" id="IPR027417">
    <property type="entry name" value="P-loop_NTPase"/>
</dbReference>